<keyword evidence="4 10" id="KW-1133">Transmembrane helix</keyword>
<dbReference type="SUPFAM" id="SSF89811">
    <property type="entry name" value="Amyloid beta a4 protein copper binding domain (domain 2)"/>
    <property type="match status" value="1"/>
</dbReference>
<name>E4YW35_OIKDI</name>
<dbReference type="PROSITE" id="PS00320">
    <property type="entry name" value="APP_INTRA"/>
    <property type="match status" value="1"/>
</dbReference>
<dbReference type="GO" id="GO:0046914">
    <property type="term" value="F:transition metal ion binding"/>
    <property type="evidence" value="ECO:0007669"/>
    <property type="project" value="InterPro"/>
</dbReference>
<dbReference type="Proteomes" id="UP000011014">
    <property type="component" value="Unassembled WGS sequence"/>
</dbReference>
<dbReference type="InterPro" id="IPR019543">
    <property type="entry name" value="APP_amyloid_C"/>
</dbReference>
<evidence type="ECO:0000256" key="10">
    <source>
        <dbReference type="SAM" id="Phobius"/>
    </source>
</evidence>
<evidence type="ECO:0000256" key="7">
    <source>
        <dbReference type="ARBA" id="ARBA00023180"/>
    </source>
</evidence>
<reference evidence="12" key="1">
    <citation type="journal article" date="2010" name="Science">
        <title>Plasticity of animal genome architecture unmasked by rapid evolution of a pelagic tunicate.</title>
        <authorList>
            <person name="Denoeud F."/>
            <person name="Henriet S."/>
            <person name="Mungpakdee S."/>
            <person name="Aury J.M."/>
            <person name="Da Silva C."/>
            <person name="Brinkmann H."/>
            <person name="Mikhaleva J."/>
            <person name="Olsen L.C."/>
            <person name="Jubin C."/>
            <person name="Canestro C."/>
            <person name="Bouquet J.M."/>
            <person name="Danks G."/>
            <person name="Poulain J."/>
            <person name="Campsteijn C."/>
            <person name="Adamski M."/>
            <person name="Cross I."/>
            <person name="Yadetie F."/>
            <person name="Muffato M."/>
            <person name="Louis A."/>
            <person name="Butcher S."/>
            <person name="Tsagkogeorga G."/>
            <person name="Konrad A."/>
            <person name="Singh S."/>
            <person name="Jensen M.F."/>
            <person name="Cong E.H."/>
            <person name="Eikeseth-Otteraa H."/>
            <person name="Noel B."/>
            <person name="Anthouard V."/>
            <person name="Porcel B.M."/>
            <person name="Kachouri-Lafond R."/>
            <person name="Nishino A."/>
            <person name="Ugolini M."/>
            <person name="Chourrout P."/>
            <person name="Nishida H."/>
            <person name="Aasland R."/>
            <person name="Huzurbazar S."/>
            <person name="Westhof E."/>
            <person name="Delsuc F."/>
            <person name="Lehrach H."/>
            <person name="Reinhardt R."/>
            <person name="Weissenbach J."/>
            <person name="Roy S.W."/>
            <person name="Artiguenave F."/>
            <person name="Postlethwait J.H."/>
            <person name="Manak J.R."/>
            <person name="Thompson E.M."/>
            <person name="Jaillon O."/>
            <person name="Du Pasquier L."/>
            <person name="Boudinot P."/>
            <person name="Liberles D.A."/>
            <person name="Volff J.N."/>
            <person name="Philippe H."/>
            <person name="Lenhard B."/>
            <person name="Roest Crollius H."/>
            <person name="Wincker P."/>
            <person name="Chourrout D."/>
        </authorList>
    </citation>
    <scope>NUCLEOTIDE SEQUENCE [LARGE SCALE GENOMIC DNA]</scope>
</reference>
<gene>
    <name evidence="12" type="ORF">GSOID_T00020249001</name>
</gene>
<evidence type="ECO:0000256" key="4">
    <source>
        <dbReference type="ARBA" id="ARBA00022989"/>
    </source>
</evidence>
<evidence type="ECO:0000259" key="11">
    <source>
        <dbReference type="PROSITE" id="PS51869"/>
    </source>
</evidence>
<feature type="region of interest" description="Disordered" evidence="9">
    <location>
        <begin position="36"/>
        <end position="84"/>
    </location>
</feature>
<accession>E4YW35</accession>
<organism evidence="12">
    <name type="scientific">Oikopleura dioica</name>
    <name type="common">Tunicate</name>
    <dbReference type="NCBI Taxonomy" id="34765"/>
    <lineage>
        <taxon>Eukaryota</taxon>
        <taxon>Metazoa</taxon>
        <taxon>Chordata</taxon>
        <taxon>Tunicata</taxon>
        <taxon>Appendicularia</taxon>
        <taxon>Copelata</taxon>
        <taxon>Oikopleuridae</taxon>
        <taxon>Oikopleura</taxon>
    </lineage>
</organism>
<feature type="disulfide bond" evidence="8">
    <location>
        <begin position="106"/>
        <end position="136"/>
    </location>
</feature>
<evidence type="ECO:0000313" key="12">
    <source>
        <dbReference type="EMBL" id="CBY39670.1"/>
    </source>
</evidence>
<dbReference type="Gene3D" id="2.30.29.30">
    <property type="entry name" value="Pleckstrin-homology domain (PH domain)/Phosphotyrosine-binding domain (PTB)"/>
    <property type="match status" value="1"/>
</dbReference>
<dbReference type="PROSITE" id="PS51869">
    <property type="entry name" value="APP_E1"/>
    <property type="match status" value="1"/>
</dbReference>
<feature type="region of interest" description="GFLD subdomain" evidence="8">
    <location>
        <begin position="1"/>
        <end position="84"/>
    </location>
</feature>
<keyword evidence="7" id="KW-0325">Glycoprotein</keyword>
<dbReference type="InterPro" id="IPR019745">
    <property type="entry name" value="Amyloid_glyco_intracell_CS"/>
</dbReference>
<comment type="similarity">
    <text evidence="8">Belongs to the APP family.</text>
</comment>
<evidence type="ECO:0000256" key="5">
    <source>
        <dbReference type="ARBA" id="ARBA00023136"/>
    </source>
</evidence>
<keyword evidence="3" id="KW-0732">Signal</keyword>
<evidence type="ECO:0000256" key="2">
    <source>
        <dbReference type="ARBA" id="ARBA00022692"/>
    </source>
</evidence>
<evidence type="ECO:0000256" key="6">
    <source>
        <dbReference type="ARBA" id="ARBA00023157"/>
    </source>
</evidence>
<dbReference type="InterPro" id="IPR036669">
    <property type="entry name" value="Amyloid_Cu-bd_sf"/>
</dbReference>
<protein>
    <recommendedName>
        <fullName evidence="11">E1 domain-containing protein</fullName>
    </recommendedName>
</protein>
<dbReference type="PANTHER" id="PTHR23103:SF15">
    <property type="entry name" value="AMYLOID-BETA-LIKE PROTEIN"/>
    <property type="match status" value="1"/>
</dbReference>
<proteinExistence type="inferred from homology"/>
<feature type="region of interest" description="CuBD subdomain" evidence="8">
    <location>
        <begin position="90"/>
        <end position="152"/>
    </location>
</feature>
<dbReference type="Gene3D" id="3.30.1490.140">
    <property type="entry name" value="Amyloidogenic glycoprotein, copper-binding domain"/>
    <property type="match status" value="1"/>
</dbReference>
<feature type="compositionally biased region" description="Low complexity" evidence="9">
    <location>
        <begin position="36"/>
        <end position="72"/>
    </location>
</feature>
<keyword evidence="2 10" id="KW-0812">Transmembrane</keyword>
<sequence length="270" mass="29804">MVMVYECLHRDNNPNVRKEIKHIDEFVIPRGDYELTTTTKRPTTPPTTSTTTSTTITTTTTTTTTTETTTTSMKSNGSIPTGPPALAVPPMCAFRHTPKVINGNNCKDVTSWRTVAQDVCGENDFELHSFAPLATCADHDVYQGLQFVCCPPITQSKKQPIPVSEETPADKVYDLPVAMAIKSSPRDVEVSRIELNGTPSVAAAAVAVGAACVLLLTALAVITVRGRQRVRRERRLANQRTPLSPEERHLQRLQSTGYENPTYRFFETRQ</sequence>
<evidence type="ECO:0000256" key="9">
    <source>
        <dbReference type="SAM" id="MobiDB-lite"/>
    </source>
</evidence>
<dbReference type="InterPro" id="IPR008155">
    <property type="entry name" value="Amyloid_glyco"/>
</dbReference>
<dbReference type="Pfam" id="PF10515">
    <property type="entry name" value="APP_amyloid"/>
    <property type="match status" value="1"/>
</dbReference>
<dbReference type="GO" id="GO:0008201">
    <property type="term" value="F:heparin binding"/>
    <property type="evidence" value="ECO:0007669"/>
    <property type="project" value="UniProtKB-UniRule"/>
</dbReference>
<evidence type="ECO:0000256" key="3">
    <source>
        <dbReference type="ARBA" id="ARBA00022729"/>
    </source>
</evidence>
<dbReference type="GO" id="GO:0016020">
    <property type="term" value="C:membrane"/>
    <property type="evidence" value="ECO:0007669"/>
    <property type="project" value="UniProtKB-SubCell"/>
</dbReference>
<keyword evidence="6 8" id="KW-1015">Disulfide bond</keyword>
<dbReference type="PANTHER" id="PTHR23103">
    <property type="entry name" value="ALZHEIMER'S DISEASE BETA-AMYLOID RELATED"/>
    <property type="match status" value="1"/>
</dbReference>
<comment type="caution">
    <text evidence="8">Lacks conserved residue(s) required for the propagation of feature annotation.</text>
</comment>
<dbReference type="InterPro" id="IPR011178">
    <property type="entry name" value="Amyloid_glyco_Cu-bd"/>
</dbReference>
<evidence type="ECO:0000256" key="8">
    <source>
        <dbReference type="PROSITE-ProRule" id="PRU01217"/>
    </source>
</evidence>
<feature type="domain" description="E1" evidence="11">
    <location>
        <begin position="1"/>
        <end position="152"/>
    </location>
</feature>
<keyword evidence="5 10" id="KW-0472">Membrane</keyword>
<comment type="subcellular location">
    <subcellularLocation>
        <location evidence="1">Membrane</location>
        <topology evidence="1">Single-pass type I membrane protein</topology>
    </subcellularLocation>
</comment>
<dbReference type="EMBL" id="FN655611">
    <property type="protein sequence ID" value="CBY39670.1"/>
    <property type="molecule type" value="Genomic_DNA"/>
</dbReference>
<feature type="transmembrane region" description="Helical" evidence="10">
    <location>
        <begin position="201"/>
        <end position="224"/>
    </location>
</feature>
<dbReference type="InterPro" id="IPR011993">
    <property type="entry name" value="PH-like_dom_sf"/>
</dbReference>
<dbReference type="InterPro" id="IPR008154">
    <property type="entry name" value="Amyloid_glyco_extra"/>
</dbReference>
<evidence type="ECO:0000256" key="1">
    <source>
        <dbReference type="ARBA" id="ARBA00004479"/>
    </source>
</evidence>
<dbReference type="AlphaFoldDB" id="E4YW35"/>
<dbReference type="Pfam" id="PF12924">
    <property type="entry name" value="APP_Cu_bd"/>
    <property type="match status" value="1"/>
</dbReference>